<dbReference type="VEuPathDB" id="FungiDB:HMPREF1544_03252"/>
<sequence length="133" mass="15071">MVSFSELSVVSKITTFFADREIPIFSASENHHQNIHFEWCEKTIRSLQTVLFLAIDIQRATSSFADGLGYSTLTGHMDDERVVFEASSGVANEHQKHTQGDALKLIRILTSVLVLKAYDLKNARFETFAKYKN</sequence>
<dbReference type="OrthoDB" id="2213274at2759"/>
<proteinExistence type="predicted"/>
<reference evidence="2" key="1">
    <citation type="submission" date="2013-05" db="EMBL/GenBank/DDBJ databases">
        <title>The Genome sequence of Mucor circinelloides f. circinelloides 1006PhL.</title>
        <authorList>
            <consortium name="The Broad Institute Genomics Platform"/>
            <person name="Cuomo C."/>
            <person name="Earl A."/>
            <person name="Findley K."/>
            <person name="Lee S.C."/>
            <person name="Walker B."/>
            <person name="Young S."/>
            <person name="Zeng Q."/>
            <person name="Gargeya S."/>
            <person name="Fitzgerald M."/>
            <person name="Haas B."/>
            <person name="Abouelleil A."/>
            <person name="Allen A.W."/>
            <person name="Alvarado L."/>
            <person name="Arachchi H.M."/>
            <person name="Berlin A.M."/>
            <person name="Chapman S.B."/>
            <person name="Gainer-Dewar J."/>
            <person name="Goldberg J."/>
            <person name="Griggs A."/>
            <person name="Gujja S."/>
            <person name="Hansen M."/>
            <person name="Howarth C."/>
            <person name="Imamovic A."/>
            <person name="Ireland A."/>
            <person name="Larimer J."/>
            <person name="McCowan C."/>
            <person name="Murphy C."/>
            <person name="Pearson M."/>
            <person name="Poon T.W."/>
            <person name="Priest M."/>
            <person name="Roberts A."/>
            <person name="Saif S."/>
            <person name="Shea T."/>
            <person name="Sisk P."/>
            <person name="Sykes S."/>
            <person name="Wortman J."/>
            <person name="Nusbaum C."/>
            <person name="Birren B."/>
        </authorList>
    </citation>
    <scope>NUCLEOTIDE SEQUENCE [LARGE SCALE GENOMIC DNA]</scope>
    <source>
        <strain evidence="2">1006PhL</strain>
    </source>
</reference>
<dbReference type="AlphaFoldDB" id="S2JIY5"/>
<accession>S2JIY5</accession>
<gene>
    <name evidence="1" type="ORF">HMPREF1544_03252</name>
</gene>
<organism evidence="1 2">
    <name type="scientific">Mucor circinelloides f. circinelloides (strain 1006PhL)</name>
    <name type="common">Mucormycosis agent</name>
    <name type="synonym">Calyptromyces circinelloides</name>
    <dbReference type="NCBI Taxonomy" id="1220926"/>
    <lineage>
        <taxon>Eukaryota</taxon>
        <taxon>Fungi</taxon>
        <taxon>Fungi incertae sedis</taxon>
        <taxon>Mucoromycota</taxon>
        <taxon>Mucoromycotina</taxon>
        <taxon>Mucoromycetes</taxon>
        <taxon>Mucorales</taxon>
        <taxon>Mucorineae</taxon>
        <taxon>Mucoraceae</taxon>
        <taxon>Mucor</taxon>
    </lineage>
</organism>
<dbReference type="Proteomes" id="UP000014254">
    <property type="component" value="Unassembled WGS sequence"/>
</dbReference>
<dbReference type="EMBL" id="KE123928">
    <property type="protein sequence ID" value="EPB89869.1"/>
    <property type="molecule type" value="Genomic_DNA"/>
</dbReference>
<keyword evidence="2" id="KW-1185">Reference proteome</keyword>
<evidence type="ECO:0000313" key="1">
    <source>
        <dbReference type="EMBL" id="EPB89869.1"/>
    </source>
</evidence>
<evidence type="ECO:0000313" key="2">
    <source>
        <dbReference type="Proteomes" id="UP000014254"/>
    </source>
</evidence>
<dbReference type="eggNOG" id="ENOG502TAKB">
    <property type="taxonomic scope" value="Eukaryota"/>
</dbReference>
<name>S2JIY5_MUCC1</name>
<dbReference type="InParanoid" id="S2JIY5"/>
<protein>
    <submittedName>
        <fullName evidence="1">Uncharacterized protein</fullName>
    </submittedName>
</protein>